<dbReference type="Proteomes" id="UP000218796">
    <property type="component" value="Unassembled WGS sequence"/>
</dbReference>
<organism evidence="2 3">
    <name type="scientific">Hafnia paralvei</name>
    <dbReference type="NCBI Taxonomy" id="546367"/>
    <lineage>
        <taxon>Bacteria</taxon>
        <taxon>Pseudomonadati</taxon>
        <taxon>Pseudomonadota</taxon>
        <taxon>Gammaproteobacteria</taxon>
        <taxon>Enterobacterales</taxon>
        <taxon>Hafniaceae</taxon>
        <taxon>Hafnia</taxon>
    </lineage>
</organism>
<feature type="chain" id="PRO_5012155131" evidence="1">
    <location>
        <begin position="24"/>
        <end position="100"/>
    </location>
</feature>
<keyword evidence="1" id="KW-0732">Signal</keyword>
<sequence length="100" mass="10871">MLRNRAWVAAMVFALALNSSVSANKGTIRFVGVLVESGCEITPTVKGFHSSCYQDGDYQNRAYEALKSGDQIVLPSNVANVRLQPIVGHPDLGHLVISYH</sequence>
<dbReference type="AlphaFoldDB" id="A0A2A2MFJ1"/>
<dbReference type="OrthoDB" id="6046808at2"/>
<comment type="caution">
    <text evidence="2">The sequence shown here is derived from an EMBL/GenBank/DDBJ whole genome shotgun (WGS) entry which is preliminary data.</text>
</comment>
<gene>
    <name evidence="2" type="ORF">CJD50_08265</name>
</gene>
<dbReference type="EMBL" id="NQMS01000002">
    <property type="protein sequence ID" value="PAV97628.1"/>
    <property type="molecule type" value="Genomic_DNA"/>
</dbReference>
<protein>
    <submittedName>
        <fullName evidence="2">Type 1 fimbrial protein</fullName>
    </submittedName>
</protein>
<evidence type="ECO:0000256" key="1">
    <source>
        <dbReference type="SAM" id="SignalP"/>
    </source>
</evidence>
<keyword evidence="3" id="KW-1185">Reference proteome</keyword>
<name>A0A2A2MFJ1_9GAMM</name>
<reference evidence="2 3" key="1">
    <citation type="submission" date="2017-08" db="EMBL/GenBank/DDBJ databases">
        <title>Draft Genome Sequence of Hafnia alvei CITHA-6 Isolated from Raw Bovine Milk.</title>
        <authorList>
            <person name="Culligan E.P."/>
            <person name="Mcsweeney A."/>
            <person name="O'Doherty C."/>
            <person name="Gleeson E."/>
            <person name="O'Riordan D."/>
            <person name="Sleator R.D."/>
        </authorList>
    </citation>
    <scope>NUCLEOTIDE SEQUENCE [LARGE SCALE GENOMIC DNA]</scope>
    <source>
        <strain evidence="2 3">CITHA-6</strain>
    </source>
</reference>
<feature type="signal peptide" evidence="1">
    <location>
        <begin position="1"/>
        <end position="23"/>
    </location>
</feature>
<evidence type="ECO:0000313" key="3">
    <source>
        <dbReference type="Proteomes" id="UP000218796"/>
    </source>
</evidence>
<proteinExistence type="predicted"/>
<accession>A0A2A2MFJ1</accession>
<dbReference type="RefSeq" id="WP_039186603.1">
    <property type="nucleotide sequence ID" value="NZ_CAUFSP010000008.1"/>
</dbReference>
<evidence type="ECO:0000313" key="2">
    <source>
        <dbReference type="EMBL" id="PAV97628.1"/>
    </source>
</evidence>